<dbReference type="NCBIfam" id="TIGR04433">
    <property type="entry name" value="UrcA_uranyl"/>
    <property type="match status" value="1"/>
</dbReference>
<sequence>MLKSFWTGAACAALIMPAGLALAHVTDPGVIVSGTYGSETQTIRVSVADLDLRRDPAVDVADQRIRNAAERVCDKASARKLYQKLDFARCYEPAISEARGELDSLVSTARAG</sequence>
<keyword evidence="1" id="KW-0732">Signal</keyword>
<proteinExistence type="predicted"/>
<reference evidence="2 3" key="1">
    <citation type="submission" date="2019-01" db="EMBL/GenBank/DDBJ databases">
        <authorList>
            <person name="Chen W.-M."/>
        </authorList>
    </citation>
    <scope>NUCLEOTIDE SEQUENCE [LARGE SCALE GENOMIC DNA]</scope>
    <source>
        <strain evidence="2 3">TLA-22</strain>
    </source>
</reference>
<dbReference type="AlphaFoldDB" id="A0A437JCK1"/>
<accession>A0A437JCK1</accession>
<organism evidence="2 3">
    <name type="scientific">Sphingobium algorifonticola</name>
    <dbReference type="NCBI Taxonomy" id="2008318"/>
    <lineage>
        <taxon>Bacteria</taxon>
        <taxon>Pseudomonadati</taxon>
        <taxon>Pseudomonadota</taxon>
        <taxon>Alphaproteobacteria</taxon>
        <taxon>Sphingomonadales</taxon>
        <taxon>Sphingomonadaceae</taxon>
        <taxon>Sphingobium</taxon>
    </lineage>
</organism>
<keyword evidence="3" id="KW-1185">Reference proteome</keyword>
<name>A0A437JCK1_9SPHN</name>
<dbReference type="InterPro" id="IPR030972">
    <property type="entry name" value="UrcA_uranyl"/>
</dbReference>
<evidence type="ECO:0000313" key="3">
    <source>
        <dbReference type="Proteomes" id="UP000282977"/>
    </source>
</evidence>
<dbReference type="OrthoDB" id="7475043at2"/>
<evidence type="ECO:0000313" key="2">
    <source>
        <dbReference type="EMBL" id="RVT43656.1"/>
    </source>
</evidence>
<dbReference type="RefSeq" id="WP_127689196.1">
    <property type="nucleotide sequence ID" value="NZ_RZUL01000001.1"/>
</dbReference>
<feature type="signal peptide" evidence="1">
    <location>
        <begin position="1"/>
        <end position="23"/>
    </location>
</feature>
<protein>
    <submittedName>
        <fullName evidence="2">UrcA family protein</fullName>
    </submittedName>
</protein>
<dbReference type="Proteomes" id="UP000282977">
    <property type="component" value="Unassembled WGS sequence"/>
</dbReference>
<evidence type="ECO:0000256" key="1">
    <source>
        <dbReference type="SAM" id="SignalP"/>
    </source>
</evidence>
<dbReference type="EMBL" id="RZUL01000001">
    <property type="protein sequence ID" value="RVT43656.1"/>
    <property type="molecule type" value="Genomic_DNA"/>
</dbReference>
<feature type="chain" id="PRO_5019282242" evidence="1">
    <location>
        <begin position="24"/>
        <end position="112"/>
    </location>
</feature>
<gene>
    <name evidence="2" type="ORF">ENE74_03345</name>
</gene>
<comment type="caution">
    <text evidence="2">The sequence shown here is derived from an EMBL/GenBank/DDBJ whole genome shotgun (WGS) entry which is preliminary data.</text>
</comment>